<protein>
    <recommendedName>
        <fullName evidence="7">FAD-binding PCMH-type domain-containing protein</fullName>
    </recommendedName>
</protein>
<dbReference type="RefSeq" id="XP_024551920.1">
    <property type="nucleotide sequence ID" value="XM_024696116.1"/>
</dbReference>
<dbReference type="GO" id="GO:0016491">
    <property type="term" value="F:oxidoreductase activity"/>
    <property type="evidence" value="ECO:0007669"/>
    <property type="project" value="UniProtKB-KW"/>
</dbReference>
<dbReference type="KEGG" id="bfu:BCIN_11g06120"/>
<dbReference type="InterPro" id="IPR006094">
    <property type="entry name" value="Oxid_FAD_bind_N"/>
</dbReference>
<comment type="similarity">
    <text evidence="2">Belongs to the oxygen-dependent FAD-linked oxidoreductase family.</text>
</comment>
<keyword evidence="9" id="KW-1185">Reference proteome</keyword>
<dbReference type="EMBL" id="CP009815">
    <property type="protein sequence ID" value="ATZ55351.1"/>
    <property type="molecule type" value="Genomic_DNA"/>
</dbReference>
<dbReference type="PANTHER" id="PTHR42973:SF39">
    <property type="entry name" value="FAD-BINDING PCMH-TYPE DOMAIN-CONTAINING PROTEIN"/>
    <property type="match status" value="1"/>
</dbReference>
<dbReference type="PANTHER" id="PTHR42973">
    <property type="entry name" value="BINDING OXIDOREDUCTASE, PUTATIVE (AFU_ORTHOLOGUE AFUA_1G17690)-RELATED"/>
    <property type="match status" value="1"/>
</dbReference>
<accession>A0A384JXV2</accession>
<evidence type="ECO:0000256" key="2">
    <source>
        <dbReference type="ARBA" id="ARBA00005466"/>
    </source>
</evidence>
<feature type="signal peptide" evidence="6">
    <location>
        <begin position="1"/>
        <end position="17"/>
    </location>
</feature>
<evidence type="ECO:0000256" key="6">
    <source>
        <dbReference type="SAM" id="SignalP"/>
    </source>
</evidence>
<dbReference type="PROSITE" id="PS51387">
    <property type="entry name" value="FAD_PCMH"/>
    <property type="match status" value="1"/>
</dbReference>
<gene>
    <name evidence="8" type="ORF">BCIN_11g06120</name>
</gene>
<evidence type="ECO:0000313" key="8">
    <source>
        <dbReference type="EMBL" id="ATZ55351.1"/>
    </source>
</evidence>
<evidence type="ECO:0000256" key="4">
    <source>
        <dbReference type="ARBA" id="ARBA00022827"/>
    </source>
</evidence>
<dbReference type="Pfam" id="PF08031">
    <property type="entry name" value="BBE"/>
    <property type="match status" value="1"/>
</dbReference>
<dbReference type="InterPro" id="IPR036318">
    <property type="entry name" value="FAD-bd_PCMH-like_sf"/>
</dbReference>
<proteinExistence type="inferred from homology"/>
<sequence>MFRFIFCLLFLVSLTFAVGSGSQTGTKYSRDCKCGPTDSCWPSQHSWQSLNASISGKLIEAIPAAIVCYPGPQQNLDACSTVVKELSDEELVANDPIALDTPISNFCPPVDFATGGIPGNCSIGDAPRYVVNATTPEDVSKGVAFARKHNIRLVVRNTGHDLLGRSTGYGSLEVWIRYLRQGIIFQNTYLPSDDCKSSNWEGSAFKIAGGYVWEDVYTEATKQDVIVVGGGDPTVGCIGGWFQGGGHSPASRDYGLGADQILEAEVVLANGEIITANSCHNQDIYFAIRGGGGGTYGVVVSTIIKAYPTTSISAQTLAVAPLTDTDIPVFMTALSLIYSAYPDLNDAGFSGYGSWAVQSYAPVFGNFTTGYQHAIAVAGKSLPETQEIFETLMCKLEQYNTSLVISPNYMEFPTYAEYYQALSGTKSAAGVGTGAFGGRLLDRTALTSSQTDLNEMLNVTAGSQGQFAFTSVSLVGGGQVFVPDENSGLNPAWRSSYIHNIVARGWTADTNEAIVQEIRDDITYTKIGAMKKLAPDTGCYMNEADRFDPDYLQDFYGKSLPKLEEVKKNYDSEDVFYCPTCVGSDRWVEDATGRLCRRQ</sequence>
<dbReference type="Pfam" id="PF01565">
    <property type="entry name" value="FAD_binding_4"/>
    <property type="match status" value="1"/>
</dbReference>
<evidence type="ECO:0000256" key="5">
    <source>
        <dbReference type="ARBA" id="ARBA00023002"/>
    </source>
</evidence>
<dbReference type="SUPFAM" id="SSF56176">
    <property type="entry name" value="FAD-binding/transporter-associated domain-like"/>
    <property type="match status" value="1"/>
</dbReference>
<keyword evidence="6" id="KW-0732">Signal</keyword>
<evidence type="ECO:0000256" key="3">
    <source>
        <dbReference type="ARBA" id="ARBA00022630"/>
    </source>
</evidence>
<dbReference type="AlphaFoldDB" id="A0A384JXV2"/>
<dbReference type="InterPro" id="IPR016166">
    <property type="entry name" value="FAD-bd_PCMH"/>
</dbReference>
<keyword evidence="5" id="KW-0560">Oxidoreductase</keyword>
<reference evidence="8 9" key="1">
    <citation type="journal article" date="2011" name="PLoS Genet.">
        <title>Genomic analysis of the necrotrophic fungal pathogens Sclerotinia sclerotiorum and Botrytis cinerea.</title>
        <authorList>
            <person name="Amselem J."/>
            <person name="Cuomo C.A."/>
            <person name="van Kan J.A."/>
            <person name="Viaud M."/>
            <person name="Benito E.P."/>
            <person name="Couloux A."/>
            <person name="Coutinho P.M."/>
            <person name="de Vries R.P."/>
            <person name="Dyer P.S."/>
            <person name="Fillinger S."/>
            <person name="Fournier E."/>
            <person name="Gout L."/>
            <person name="Hahn M."/>
            <person name="Kohn L."/>
            <person name="Lapalu N."/>
            <person name="Plummer K.M."/>
            <person name="Pradier J.M."/>
            <person name="Quevillon E."/>
            <person name="Sharon A."/>
            <person name="Simon A."/>
            <person name="ten Have A."/>
            <person name="Tudzynski B."/>
            <person name="Tudzynski P."/>
            <person name="Wincker P."/>
            <person name="Andrew M."/>
            <person name="Anthouard V."/>
            <person name="Beever R.E."/>
            <person name="Beffa R."/>
            <person name="Benoit I."/>
            <person name="Bouzid O."/>
            <person name="Brault B."/>
            <person name="Chen Z."/>
            <person name="Choquer M."/>
            <person name="Collemare J."/>
            <person name="Cotton P."/>
            <person name="Danchin E.G."/>
            <person name="Da Silva C."/>
            <person name="Gautier A."/>
            <person name="Giraud C."/>
            <person name="Giraud T."/>
            <person name="Gonzalez C."/>
            <person name="Grossetete S."/>
            <person name="Guldener U."/>
            <person name="Henrissat B."/>
            <person name="Howlett B.J."/>
            <person name="Kodira C."/>
            <person name="Kretschmer M."/>
            <person name="Lappartient A."/>
            <person name="Leroch M."/>
            <person name="Levis C."/>
            <person name="Mauceli E."/>
            <person name="Neuveglise C."/>
            <person name="Oeser B."/>
            <person name="Pearson M."/>
            <person name="Poulain J."/>
            <person name="Poussereau N."/>
            <person name="Quesneville H."/>
            <person name="Rascle C."/>
            <person name="Schumacher J."/>
            <person name="Segurens B."/>
            <person name="Sexton A."/>
            <person name="Silva E."/>
            <person name="Sirven C."/>
            <person name="Soanes D.M."/>
            <person name="Talbot N.J."/>
            <person name="Templeton M."/>
            <person name="Yandava C."/>
            <person name="Yarden O."/>
            <person name="Zeng Q."/>
            <person name="Rollins J.A."/>
            <person name="Lebrun M.H."/>
            <person name="Dickman M."/>
        </authorList>
    </citation>
    <scope>NUCLEOTIDE SEQUENCE [LARGE SCALE GENOMIC DNA]</scope>
    <source>
        <strain evidence="8 9">B05.10</strain>
    </source>
</reference>
<reference evidence="8 9" key="3">
    <citation type="journal article" date="2017" name="Mol. Plant Pathol.">
        <title>A gapless genome sequence of the fungus Botrytis cinerea.</title>
        <authorList>
            <person name="Van Kan J.A."/>
            <person name="Stassen J.H."/>
            <person name="Mosbach A."/>
            <person name="Van Der Lee T.A."/>
            <person name="Faino L."/>
            <person name="Farmer A.D."/>
            <person name="Papasotiriou D.G."/>
            <person name="Zhou S."/>
            <person name="Seidl M.F."/>
            <person name="Cottam E."/>
            <person name="Edel D."/>
            <person name="Hahn M."/>
            <person name="Schwartz D.C."/>
            <person name="Dietrich R.A."/>
            <person name="Widdison S."/>
            <person name="Scalliet G."/>
        </authorList>
    </citation>
    <scope>NUCLEOTIDE SEQUENCE [LARGE SCALE GENOMIC DNA]</scope>
    <source>
        <strain evidence="8 9">B05.10</strain>
    </source>
</reference>
<keyword evidence="3" id="KW-0285">Flavoprotein</keyword>
<feature type="chain" id="PRO_5016887983" description="FAD-binding PCMH-type domain-containing protein" evidence="6">
    <location>
        <begin position="18"/>
        <end position="599"/>
    </location>
</feature>
<evidence type="ECO:0000256" key="1">
    <source>
        <dbReference type="ARBA" id="ARBA00001974"/>
    </source>
</evidence>
<dbReference type="VEuPathDB" id="FungiDB:Bcin11g06120"/>
<name>A0A384JXV2_BOTFB</name>
<dbReference type="Gene3D" id="3.30.465.10">
    <property type="match status" value="1"/>
</dbReference>
<dbReference type="InterPro" id="IPR050416">
    <property type="entry name" value="FAD-linked_Oxidoreductase"/>
</dbReference>
<dbReference type="InterPro" id="IPR012951">
    <property type="entry name" value="BBE"/>
</dbReference>
<comment type="cofactor">
    <cofactor evidence="1">
        <name>FAD</name>
        <dbReference type="ChEBI" id="CHEBI:57692"/>
    </cofactor>
</comment>
<organism evidence="8 9">
    <name type="scientific">Botryotinia fuckeliana (strain B05.10)</name>
    <name type="common">Noble rot fungus</name>
    <name type="synonym">Botrytis cinerea</name>
    <dbReference type="NCBI Taxonomy" id="332648"/>
    <lineage>
        <taxon>Eukaryota</taxon>
        <taxon>Fungi</taxon>
        <taxon>Dikarya</taxon>
        <taxon>Ascomycota</taxon>
        <taxon>Pezizomycotina</taxon>
        <taxon>Leotiomycetes</taxon>
        <taxon>Helotiales</taxon>
        <taxon>Sclerotiniaceae</taxon>
        <taxon>Botrytis</taxon>
    </lineage>
</organism>
<dbReference type="InterPro" id="IPR016169">
    <property type="entry name" value="FAD-bd_PCMH_sub2"/>
</dbReference>
<keyword evidence="4" id="KW-0274">FAD</keyword>
<dbReference type="Proteomes" id="UP000001798">
    <property type="component" value="Chromosome 11"/>
</dbReference>
<feature type="domain" description="FAD-binding PCMH-type" evidence="7">
    <location>
        <begin position="122"/>
        <end position="309"/>
    </location>
</feature>
<dbReference type="GeneID" id="5427086"/>
<evidence type="ECO:0000259" key="7">
    <source>
        <dbReference type="PROSITE" id="PS51387"/>
    </source>
</evidence>
<dbReference type="GO" id="GO:0071949">
    <property type="term" value="F:FAD binding"/>
    <property type="evidence" value="ECO:0007669"/>
    <property type="project" value="InterPro"/>
</dbReference>
<dbReference type="OrthoDB" id="9983560at2759"/>
<reference evidence="8 9" key="2">
    <citation type="journal article" date="2012" name="Eukaryot. Cell">
        <title>Genome update of Botrytis cinerea strains B05.10 and T4.</title>
        <authorList>
            <person name="Staats M."/>
            <person name="van Kan J.A."/>
        </authorList>
    </citation>
    <scope>NUCLEOTIDE SEQUENCE [LARGE SCALE GENOMIC DNA]</scope>
    <source>
        <strain evidence="8 9">B05.10</strain>
    </source>
</reference>
<evidence type="ECO:0000313" key="9">
    <source>
        <dbReference type="Proteomes" id="UP000001798"/>
    </source>
</evidence>